<evidence type="ECO:0000259" key="5">
    <source>
        <dbReference type="PROSITE" id="PS51387"/>
    </source>
</evidence>
<keyword evidence="3" id="KW-0285">Flavoprotein</keyword>
<dbReference type="PANTHER" id="PTHR43716:SF2">
    <property type="entry name" value="BLL6224 PROTEIN"/>
    <property type="match status" value="1"/>
</dbReference>
<dbReference type="InterPro" id="IPR006094">
    <property type="entry name" value="Oxid_FAD_bind_N"/>
</dbReference>
<dbReference type="InterPro" id="IPR016169">
    <property type="entry name" value="FAD-bd_PCMH_sub2"/>
</dbReference>
<dbReference type="InterPro" id="IPR051264">
    <property type="entry name" value="FAD-oxidored/transferase_4"/>
</dbReference>
<feature type="domain" description="FAD-binding PCMH-type" evidence="5">
    <location>
        <begin position="38"/>
        <end position="220"/>
    </location>
</feature>
<comment type="similarity">
    <text evidence="2">Belongs to the FAD-binding oxidoreductase/transferase type 4 family.</text>
</comment>
<evidence type="ECO:0000256" key="1">
    <source>
        <dbReference type="ARBA" id="ARBA00001974"/>
    </source>
</evidence>
<dbReference type="Gene3D" id="3.30.70.2190">
    <property type="match status" value="1"/>
</dbReference>
<evidence type="ECO:0000256" key="3">
    <source>
        <dbReference type="ARBA" id="ARBA00022630"/>
    </source>
</evidence>
<dbReference type="InterPro" id="IPR016166">
    <property type="entry name" value="FAD-bd_PCMH"/>
</dbReference>
<dbReference type="GO" id="GO:0071949">
    <property type="term" value="F:FAD binding"/>
    <property type="evidence" value="ECO:0007669"/>
    <property type="project" value="InterPro"/>
</dbReference>
<reference evidence="6 7" key="1">
    <citation type="submission" date="2020-03" db="EMBL/GenBank/DDBJ databases">
        <authorList>
            <person name="Sun Q."/>
        </authorList>
    </citation>
    <scope>NUCLEOTIDE SEQUENCE [LARGE SCALE GENOMIC DNA]</scope>
    <source>
        <strain evidence="6 7">JC162</strain>
    </source>
</reference>
<dbReference type="InterPro" id="IPR016167">
    <property type="entry name" value="FAD-bd_PCMH_sub1"/>
</dbReference>
<comment type="caution">
    <text evidence="6">The sequence shown here is derived from an EMBL/GenBank/DDBJ whole genome shotgun (WGS) entry which is preliminary data.</text>
</comment>
<dbReference type="SUPFAM" id="SSF55103">
    <property type="entry name" value="FAD-linked oxidases, C-terminal domain"/>
    <property type="match status" value="1"/>
</dbReference>
<keyword evidence="4" id="KW-0274">FAD</keyword>
<dbReference type="Gene3D" id="3.30.43.10">
    <property type="entry name" value="Uridine Diphospho-n-acetylenolpyruvylglucosamine Reductase, domain 2"/>
    <property type="match status" value="1"/>
</dbReference>
<dbReference type="InterPro" id="IPR004113">
    <property type="entry name" value="FAD-bd_oxidored_4_C"/>
</dbReference>
<gene>
    <name evidence="6" type="ORF">GWK16_10895</name>
</gene>
<keyword evidence="7" id="KW-1185">Reference proteome</keyword>
<evidence type="ECO:0000256" key="4">
    <source>
        <dbReference type="ARBA" id="ARBA00022827"/>
    </source>
</evidence>
<protein>
    <submittedName>
        <fullName evidence="6">FAD-binding oxidoreductase</fullName>
    </submittedName>
</protein>
<dbReference type="AlphaFoldDB" id="A0A848EB69"/>
<name>A0A848EB69_9PROT</name>
<dbReference type="GO" id="GO:0022904">
    <property type="term" value="P:respiratory electron transport chain"/>
    <property type="evidence" value="ECO:0007669"/>
    <property type="project" value="TreeGrafter"/>
</dbReference>
<dbReference type="Pfam" id="PF02913">
    <property type="entry name" value="FAD-oxidase_C"/>
    <property type="match status" value="1"/>
</dbReference>
<dbReference type="Gene3D" id="3.30.465.10">
    <property type="match status" value="1"/>
</dbReference>
<evidence type="ECO:0000313" key="6">
    <source>
        <dbReference type="EMBL" id="NMJ41751.1"/>
    </source>
</evidence>
<dbReference type="PROSITE" id="PS51387">
    <property type="entry name" value="FAD_PCMH"/>
    <property type="match status" value="1"/>
</dbReference>
<dbReference type="Gene3D" id="3.30.70.2740">
    <property type="match status" value="1"/>
</dbReference>
<evidence type="ECO:0000256" key="2">
    <source>
        <dbReference type="ARBA" id="ARBA00008000"/>
    </source>
</evidence>
<evidence type="ECO:0000313" key="7">
    <source>
        <dbReference type="Proteomes" id="UP000548582"/>
    </source>
</evidence>
<dbReference type="InterPro" id="IPR016171">
    <property type="entry name" value="Vanillyl_alc_oxidase_C-sub2"/>
</dbReference>
<accession>A0A848EB69</accession>
<dbReference type="Gene3D" id="1.10.45.10">
    <property type="entry name" value="Vanillyl-alcohol Oxidase, Chain A, domain 4"/>
    <property type="match status" value="1"/>
</dbReference>
<sequence>MIAAMETLETLAATLGPRNCLTEPDDLAPYAVDWRGTWKGMPRAVLRPGSVEEVQAAVRVCAAQGLSIVPAGGRTGLCGGAVVPANGPPSVVMSLERLNRIRDVDARDFSLVAEAGCIIQNVQQAAAAADRFFPLSWGAQGSAMVGGALSTNAGGIRTLRWGNARDLVLGLEVVLPDGRVLNDLRRVRKDNSGYALRHLFLGGEGTLGVITAAALRLVPALKRVETAMVAVPSPDAALTLFSRVMESGAEVIAFELLIGRCMDIVQKNGIGLRVPLPLGSPWYVMVELAAAHPSVPLREMLEDTLATAAEAGEVTDAVLVENEQQRANLWRIREDWPDCARREAPVVNTDTSVPVSAVPRFLAEVEAALSSRWPEGRLIAIGHAGDGNIHVSLMAPNGTSREDWVARAREAEPIVNAIAVDLGGSFSAEHGIGQSKRHAMATHKDPVALDLMRAVKAAIDPAGLMNPGKVLP</sequence>
<dbReference type="GO" id="GO:0003824">
    <property type="term" value="F:catalytic activity"/>
    <property type="evidence" value="ECO:0007669"/>
    <property type="project" value="InterPro"/>
</dbReference>
<comment type="cofactor">
    <cofactor evidence="1">
        <name>FAD</name>
        <dbReference type="ChEBI" id="CHEBI:57692"/>
    </cofactor>
</comment>
<dbReference type="Pfam" id="PF01565">
    <property type="entry name" value="FAD_binding_4"/>
    <property type="match status" value="1"/>
</dbReference>
<dbReference type="InterPro" id="IPR016164">
    <property type="entry name" value="FAD-linked_Oxase-like_C"/>
</dbReference>
<dbReference type="PANTHER" id="PTHR43716">
    <property type="entry name" value="D-2-HYDROXYGLUTARATE DEHYDROGENASE, MITOCHONDRIAL"/>
    <property type="match status" value="1"/>
</dbReference>
<dbReference type="SUPFAM" id="SSF56176">
    <property type="entry name" value="FAD-binding/transporter-associated domain-like"/>
    <property type="match status" value="1"/>
</dbReference>
<dbReference type="EMBL" id="JABBKX010000003">
    <property type="protein sequence ID" value="NMJ41751.1"/>
    <property type="molecule type" value="Genomic_DNA"/>
</dbReference>
<dbReference type="Proteomes" id="UP000548582">
    <property type="component" value="Unassembled WGS sequence"/>
</dbReference>
<dbReference type="FunFam" id="1.10.45.10:FF:000001">
    <property type="entry name" value="D-lactate dehydrogenase mitochondrial"/>
    <property type="match status" value="1"/>
</dbReference>
<organism evidence="6 7">
    <name type="scientific">Neoroseomonas marina</name>
    <dbReference type="NCBI Taxonomy" id="1232220"/>
    <lineage>
        <taxon>Bacteria</taxon>
        <taxon>Pseudomonadati</taxon>
        <taxon>Pseudomonadota</taxon>
        <taxon>Alphaproteobacteria</taxon>
        <taxon>Acetobacterales</taxon>
        <taxon>Acetobacteraceae</taxon>
        <taxon>Neoroseomonas</taxon>
    </lineage>
</organism>
<proteinExistence type="inferred from homology"/>
<dbReference type="InterPro" id="IPR036318">
    <property type="entry name" value="FAD-bd_PCMH-like_sf"/>
</dbReference>